<comment type="caution">
    <text evidence="12">The sequence shown here is derived from an EMBL/GenBank/DDBJ whole genome shotgun (WGS) entry which is preliminary data.</text>
</comment>
<keyword evidence="7" id="KW-0517">Myogenesis</keyword>
<feature type="region of interest" description="Disordered" evidence="11">
    <location>
        <begin position="1"/>
        <end position="50"/>
    </location>
</feature>
<accession>A0AAV2HYK3</accession>
<dbReference type="Pfam" id="PF06229">
    <property type="entry name" value="FRG1"/>
    <property type="match status" value="1"/>
</dbReference>
<dbReference type="InterPro" id="IPR008999">
    <property type="entry name" value="Actin-crosslinking"/>
</dbReference>
<dbReference type="SUPFAM" id="SSF50405">
    <property type="entry name" value="Actin-crosslinking proteins"/>
    <property type="match status" value="1"/>
</dbReference>
<evidence type="ECO:0000313" key="13">
    <source>
        <dbReference type="Proteomes" id="UP001497497"/>
    </source>
</evidence>
<keyword evidence="5" id="KW-0963">Cytoplasm</keyword>
<dbReference type="Gene3D" id="2.80.10.50">
    <property type="match status" value="1"/>
</dbReference>
<evidence type="ECO:0000256" key="8">
    <source>
        <dbReference type="ARBA" id="ARBA00022552"/>
    </source>
</evidence>
<evidence type="ECO:0000256" key="4">
    <source>
        <dbReference type="ARBA" id="ARBA00010878"/>
    </source>
</evidence>
<keyword evidence="13" id="KW-1185">Reference proteome</keyword>
<dbReference type="GO" id="GO:0055120">
    <property type="term" value="C:striated muscle dense body"/>
    <property type="evidence" value="ECO:0007669"/>
    <property type="project" value="TreeGrafter"/>
</dbReference>
<dbReference type="Pfam" id="PF08555">
    <property type="entry name" value="FAM32A"/>
    <property type="match status" value="1"/>
</dbReference>
<comment type="similarity">
    <text evidence="4">Belongs to the FRG1 family.</text>
</comment>
<dbReference type="GO" id="GO:0005730">
    <property type="term" value="C:nucleolus"/>
    <property type="evidence" value="ECO:0007669"/>
    <property type="project" value="UniProtKB-SubCell"/>
</dbReference>
<reference evidence="12 13" key="1">
    <citation type="submission" date="2024-04" db="EMBL/GenBank/DDBJ databases">
        <authorList>
            <consortium name="Genoscope - CEA"/>
            <person name="William W."/>
        </authorList>
    </citation>
    <scope>NUCLEOTIDE SEQUENCE [LARGE SCALE GENOMIC DNA]</scope>
</reference>
<comment type="subcellular location">
    <subcellularLocation>
        <location evidence="2">Cytoplasm</location>
    </subcellularLocation>
    <subcellularLocation>
        <location evidence="1">Nucleus</location>
        <location evidence="1">Cajal body</location>
    </subcellularLocation>
    <subcellularLocation>
        <location evidence="3">Nucleus</location>
        <location evidence="3">Nucleolus</location>
    </subcellularLocation>
</comment>
<keyword evidence="6" id="KW-0690">Ribosome biogenesis</keyword>
<evidence type="ECO:0000256" key="9">
    <source>
        <dbReference type="ARBA" id="ARBA00023242"/>
    </source>
</evidence>
<feature type="compositionally biased region" description="Basic residues" evidence="11">
    <location>
        <begin position="15"/>
        <end position="33"/>
    </location>
</feature>
<evidence type="ECO:0000256" key="2">
    <source>
        <dbReference type="ARBA" id="ARBA00004496"/>
    </source>
</evidence>
<dbReference type="GO" id="GO:0051015">
    <property type="term" value="F:actin filament binding"/>
    <property type="evidence" value="ECO:0007669"/>
    <property type="project" value="TreeGrafter"/>
</dbReference>
<evidence type="ECO:0000256" key="7">
    <source>
        <dbReference type="ARBA" id="ARBA00022541"/>
    </source>
</evidence>
<dbReference type="PANTHER" id="PTHR12928">
    <property type="entry name" value="FRG1 PROTEIN"/>
    <property type="match status" value="1"/>
</dbReference>
<dbReference type="PANTHER" id="PTHR12928:SF0">
    <property type="entry name" value="FSHD REGION GENE 1"/>
    <property type="match status" value="1"/>
</dbReference>
<evidence type="ECO:0000256" key="10">
    <source>
        <dbReference type="ARBA" id="ARBA00072064"/>
    </source>
</evidence>
<dbReference type="GO" id="GO:0006364">
    <property type="term" value="P:rRNA processing"/>
    <property type="evidence" value="ECO:0007669"/>
    <property type="project" value="UniProtKB-KW"/>
</dbReference>
<protein>
    <recommendedName>
        <fullName evidence="10">Protein FRG1 homolog</fullName>
    </recommendedName>
</protein>
<dbReference type="GO" id="GO:0015030">
    <property type="term" value="C:Cajal body"/>
    <property type="evidence" value="ECO:0007669"/>
    <property type="project" value="UniProtKB-SubCell"/>
</dbReference>
<evidence type="ECO:0000256" key="5">
    <source>
        <dbReference type="ARBA" id="ARBA00022490"/>
    </source>
</evidence>
<dbReference type="FunFam" id="2.80.10.50:FF:000061">
    <property type="entry name" value="Protein FRG1"/>
    <property type="match status" value="1"/>
</dbReference>
<dbReference type="GO" id="GO:0007517">
    <property type="term" value="P:muscle organ development"/>
    <property type="evidence" value="ECO:0007669"/>
    <property type="project" value="UniProtKB-KW"/>
</dbReference>
<evidence type="ECO:0000256" key="1">
    <source>
        <dbReference type="ARBA" id="ARBA00004408"/>
    </source>
</evidence>
<organism evidence="12 13">
    <name type="scientific">Lymnaea stagnalis</name>
    <name type="common">Great pond snail</name>
    <name type="synonym">Helix stagnalis</name>
    <dbReference type="NCBI Taxonomy" id="6523"/>
    <lineage>
        <taxon>Eukaryota</taxon>
        <taxon>Metazoa</taxon>
        <taxon>Spiralia</taxon>
        <taxon>Lophotrochozoa</taxon>
        <taxon>Mollusca</taxon>
        <taxon>Gastropoda</taxon>
        <taxon>Heterobranchia</taxon>
        <taxon>Euthyneura</taxon>
        <taxon>Panpulmonata</taxon>
        <taxon>Hygrophila</taxon>
        <taxon>Lymnaeoidea</taxon>
        <taxon>Lymnaeidae</taxon>
        <taxon>Lymnaea</taxon>
    </lineage>
</organism>
<dbReference type="InterPro" id="IPR013865">
    <property type="entry name" value="FAM32A"/>
</dbReference>
<dbReference type="GO" id="GO:0071013">
    <property type="term" value="C:catalytic step 2 spliceosome"/>
    <property type="evidence" value="ECO:0007669"/>
    <property type="project" value="TreeGrafter"/>
</dbReference>
<dbReference type="EMBL" id="CAXITT010000311">
    <property type="protein sequence ID" value="CAL1538742.1"/>
    <property type="molecule type" value="Genomic_DNA"/>
</dbReference>
<sequence>MADSYAMVKGGKLNLKGHKDKKSKKHKSHKRKHDGSSVDKVPGSEEKEDTFNHGGWWEVKKFEDIAANVAIEFKDHTYITALDNGGLALGSRRDQGEGPDPAEVFTTIKINDSKVAFKSGYGKYWGLEADSKVVSIAEAMGTREQFEPVFQDGKLALSGCNNCFLSYNEDGNIVCESRTAGPNEMLRLRSNAAREKDPLEDVPKEDRGSVRQAEINYVKKFQSFQDRRLRVSEVDKSQLKKAKKEGDLHEVMLDRREKMKADRYCK</sequence>
<evidence type="ECO:0000256" key="3">
    <source>
        <dbReference type="ARBA" id="ARBA00004604"/>
    </source>
</evidence>
<dbReference type="CDD" id="cd23338">
    <property type="entry name" value="beta-trefoil_FSCN_FRG1"/>
    <property type="match status" value="1"/>
</dbReference>
<dbReference type="InterPro" id="IPR010414">
    <property type="entry name" value="FRG1"/>
</dbReference>
<evidence type="ECO:0000313" key="12">
    <source>
        <dbReference type="EMBL" id="CAL1538742.1"/>
    </source>
</evidence>
<proteinExistence type="inferred from homology"/>
<dbReference type="AlphaFoldDB" id="A0AAV2HYK3"/>
<evidence type="ECO:0000256" key="11">
    <source>
        <dbReference type="SAM" id="MobiDB-lite"/>
    </source>
</evidence>
<name>A0AAV2HYK3_LYMST</name>
<evidence type="ECO:0000256" key="6">
    <source>
        <dbReference type="ARBA" id="ARBA00022517"/>
    </source>
</evidence>
<keyword evidence="8" id="KW-0698">rRNA processing</keyword>
<feature type="compositionally biased region" description="Basic and acidic residues" evidence="11">
    <location>
        <begin position="34"/>
        <end position="50"/>
    </location>
</feature>
<dbReference type="Proteomes" id="UP001497497">
    <property type="component" value="Unassembled WGS sequence"/>
</dbReference>
<gene>
    <name evidence="12" type="ORF">GSLYS_00012563001</name>
</gene>
<keyword evidence="9" id="KW-0539">Nucleus</keyword>